<proteinExistence type="predicted"/>
<protein>
    <submittedName>
        <fullName evidence="2">Uncharacterized membrane protein</fullName>
    </submittedName>
</protein>
<reference evidence="2" key="1">
    <citation type="submission" date="2019-02" db="EMBL/GenBank/DDBJ databases">
        <authorList>
            <person name="Gruber-Vodicka R. H."/>
            <person name="Seah K. B. B."/>
        </authorList>
    </citation>
    <scope>NUCLEOTIDE SEQUENCE</scope>
    <source>
        <strain evidence="2">BECK_M7</strain>
    </source>
</reference>
<dbReference type="InterPro" id="IPR007462">
    <property type="entry name" value="COV1-like"/>
</dbReference>
<dbReference type="Pfam" id="PF04367">
    <property type="entry name" value="DUF502"/>
    <property type="match status" value="1"/>
</dbReference>
<organism evidence="2">
    <name type="scientific">Candidatus Kentrum sp. LFY</name>
    <dbReference type="NCBI Taxonomy" id="2126342"/>
    <lineage>
        <taxon>Bacteria</taxon>
        <taxon>Pseudomonadati</taxon>
        <taxon>Pseudomonadota</taxon>
        <taxon>Gammaproteobacteria</taxon>
        <taxon>Candidatus Kentrum</taxon>
    </lineage>
</organism>
<keyword evidence="1" id="KW-0472">Membrane</keyword>
<name>A0A450V1D0_9GAMM</name>
<dbReference type="EMBL" id="CAADFF010000124">
    <property type="protein sequence ID" value="VFJ98608.1"/>
    <property type="molecule type" value="Genomic_DNA"/>
</dbReference>
<keyword evidence="1" id="KW-1133">Transmembrane helix</keyword>
<feature type="transmembrane region" description="Helical" evidence="1">
    <location>
        <begin position="77"/>
        <end position="104"/>
    </location>
</feature>
<accession>A0A450V1D0</accession>
<dbReference type="PANTHER" id="PTHR31876">
    <property type="entry name" value="COV-LIKE PROTEIN 1"/>
    <property type="match status" value="1"/>
</dbReference>
<evidence type="ECO:0000313" key="2">
    <source>
        <dbReference type="EMBL" id="VFJ98608.1"/>
    </source>
</evidence>
<dbReference type="AlphaFoldDB" id="A0A450V1D0"/>
<dbReference type="PANTHER" id="PTHR31876:SF26">
    <property type="entry name" value="PROTEIN LIKE COV 2"/>
    <property type="match status" value="1"/>
</dbReference>
<sequence length="244" mass="27194">MVENCVFHAPCGQQTLHFMVFDNERERLMSRLRKYVIAGLLVWLPLGVTVLVLKLLVDVMDRTLLLLPSAWRPDEILGFHIPGLGLLLSLAVVGITGVVVANLLGRRLIAFWESFLSRIPLVRSIYLGVKQVVETVFTTEGKSFRKVVLIEYPRRGTWCLAFLTGTGLGEVQARTGHEDIVAVFVPTTPNPTSGFVLLVPTEDVRELDMNVDDGLKLIISMGVAVPKWTKQPKEEQKDTDSSKT</sequence>
<evidence type="ECO:0000256" key="1">
    <source>
        <dbReference type="SAM" id="Phobius"/>
    </source>
</evidence>
<feature type="transmembrane region" description="Helical" evidence="1">
    <location>
        <begin position="35"/>
        <end position="57"/>
    </location>
</feature>
<keyword evidence="1" id="KW-0812">Transmembrane</keyword>
<gene>
    <name evidence="2" type="ORF">BECKLFY1418B_GA0070995_11245</name>
</gene>